<keyword evidence="1" id="KW-0732">Signal</keyword>
<dbReference type="EMBL" id="LHXU01000017">
    <property type="protein sequence ID" value="KXB00191.1"/>
    <property type="molecule type" value="Genomic_DNA"/>
</dbReference>
<dbReference type="InterPro" id="IPR051010">
    <property type="entry name" value="BCAA_transport"/>
</dbReference>
<dbReference type="InterPro" id="IPR028082">
    <property type="entry name" value="Peripla_BP_I"/>
</dbReference>
<keyword evidence="3" id="KW-1133">Transmembrane helix</keyword>
<proteinExistence type="predicted"/>
<evidence type="ECO:0000256" key="2">
    <source>
        <dbReference type="SAM" id="MobiDB-lite"/>
    </source>
</evidence>
<accession>A0A133V198</accession>
<dbReference type="Gene3D" id="3.40.50.2300">
    <property type="match status" value="2"/>
</dbReference>
<sequence length="492" mass="54204">MKDKGQVQYAILGLVIVSIIVSGASLAVLSGSFSGVKEKVNALSEDLSNVSSQLNTIEDKVTGMQKKPGEEEKQPARKTSQEPIKIGTLQPVTGQFAAAGRNWLITMRMWEERINSGFPQEGGLPLKNDAGETVYHPVKIIQYDSASDPSKVPGLVSKLLNIDKVDILFSSYSTNMTKPGMPLASEEGILYVGDFATDANEDQNYSNYVSMIPNGPTPSIAWSKAFLQKAKEEGYTTVASLITRTEMNEGIHNKIPKVAENLGMEMVYHKTAPPGTTSFDSMFRAIKAKNPDVVYCAAYPTSAVAMIKTVNSLGYTPKMIGGGLIGLQYTSVMQSLGSSLNGWIVNQSYAPNLPEVKAGLWKRTEDVVSVYQKRVKGGKADQLGYYITPPAWAGMQVVEKAIRNTKSTDGDKLADYIFQKDEFKTVWGRISFSREARGEWTYARWLWPQIKGLEEGSLKELRQNNTWAIVANNGPYDLTTGKFVPYDKLRQQ</sequence>
<gene>
    <name evidence="5" type="ORF">AKJ40_01720</name>
</gene>
<dbReference type="Proteomes" id="UP000070341">
    <property type="component" value="Unassembled WGS sequence"/>
</dbReference>
<dbReference type="PANTHER" id="PTHR30483">
    <property type="entry name" value="LEUCINE-SPECIFIC-BINDING PROTEIN"/>
    <property type="match status" value="1"/>
</dbReference>
<evidence type="ECO:0000259" key="4">
    <source>
        <dbReference type="Pfam" id="PF13458"/>
    </source>
</evidence>
<dbReference type="InterPro" id="IPR028081">
    <property type="entry name" value="Leu-bd"/>
</dbReference>
<keyword evidence="3" id="KW-0472">Membrane</keyword>
<evidence type="ECO:0000313" key="5">
    <source>
        <dbReference type="EMBL" id="KXB00191.1"/>
    </source>
</evidence>
<evidence type="ECO:0000313" key="6">
    <source>
        <dbReference type="Proteomes" id="UP000070341"/>
    </source>
</evidence>
<keyword evidence="6" id="KW-1185">Reference proteome</keyword>
<dbReference type="CDD" id="cd06338">
    <property type="entry name" value="PBP1_ABC_ligand_binding-like"/>
    <property type="match status" value="1"/>
</dbReference>
<dbReference type="AlphaFoldDB" id="A0A133V198"/>
<organism evidence="5 6">
    <name type="scientific">candidate division MSBL1 archaeon SCGC-AAA259M10</name>
    <dbReference type="NCBI Taxonomy" id="1698270"/>
    <lineage>
        <taxon>Archaea</taxon>
        <taxon>Methanobacteriati</taxon>
        <taxon>Methanobacteriota</taxon>
        <taxon>candidate division MSBL1</taxon>
    </lineage>
</organism>
<feature type="domain" description="Leucine-binding protein" evidence="4">
    <location>
        <begin position="83"/>
        <end position="435"/>
    </location>
</feature>
<evidence type="ECO:0000256" key="3">
    <source>
        <dbReference type="SAM" id="Phobius"/>
    </source>
</evidence>
<dbReference type="SUPFAM" id="SSF53822">
    <property type="entry name" value="Periplasmic binding protein-like I"/>
    <property type="match status" value="1"/>
</dbReference>
<keyword evidence="3" id="KW-0812">Transmembrane</keyword>
<feature type="region of interest" description="Disordered" evidence="2">
    <location>
        <begin position="58"/>
        <end position="84"/>
    </location>
</feature>
<feature type="transmembrane region" description="Helical" evidence="3">
    <location>
        <begin position="7"/>
        <end position="29"/>
    </location>
</feature>
<reference evidence="5 6" key="1">
    <citation type="journal article" date="2016" name="Sci. Rep.">
        <title>Metabolic traits of an uncultured archaeal lineage -MSBL1- from brine pools of the Red Sea.</title>
        <authorList>
            <person name="Mwirichia R."/>
            <person name="Alam I."/>
            <person name="Rashid M."/>
            <person name="Vinu M."/>
            <person name="Ba-Alawi W."/>
            <person name="Anthony Kamau A."/>
            <person name="Kamanda Ngugi D."/>
            <person name="Goker M."/>
            <person name="Klenk H.P."/>
            <person name="Bajic V."/>
            <person name="Stingl U."/>
        </authorList>
    </citation>
    <scope>NUCLEOTIDE SEQUENCE [LARGE SCALE GENOMIC DNA]</scope>
    <source>
        <strain evidence="5">SCGC-AAA259M10</strain>
    </source>
</reference>
<name>A0A133V198_9EURY</name>
<protein>
    <recommendedName>
        <fullName evidence="4">Leucine-binding protein domain-containing protein</fullName>
    </recommendedName>
</protein>
<dbReference type="PANTHER" id="PTHR30483:SF6">
    <property type="entry name" value="PERIPLASMIC BINDING PROTEIN OF ABC TRANSPORTER FOR NATURAL AMINO ACIDS"/>
    <property type="match status" value="1"/>
</dbReference>
<comment type="caution">
    <text evidence="5">The sequence shown here is derived from an EMBL/GenBank/DDBJ whole genome shotgun (WGS) entry which is preliminary data.</text>
</comment>
<evidence type="ECO:0000256" key="1">
    <source>
        <dbReference type="ARBA" id="ARBA00022729"/>
    </source>
</evidence>
<dbReference type="Pfam" id="PF13458">
    <property type="entry name" value="Peripla_BP_6"/>
    <property type="match status" value="1"/>
</dbReference>
<feature type="compositionally biased region" description="Basic and acidic residues" evidence="2">
    <location>
        <begin position="58"/>
        <end position="75"/>
    </location>
</feature>